<evidence type="ECO:0000313" key="2">
    <source>
        <dbReference type="EnsemblPlants" id="LPERR01G03040.1"/>
    </source>
</evidence>
<dbReference type="AlphaFoldDB" id="A0A0D9UWU3"/>
<dbReference type="Pfam" id="PF12937">
    <property type="entry name" value="F-box-like"/>
    <property type="match status" value="1"/>
</dbReference>
<reference evidence="3" key="2">
    <citation type="submission" date="2013-12" db="EMBL/GenBank/DDBJ databases">
        <authorList>
            <person name="Yu Y."/>
            <person name="Lee S."/>
            <person name="de Baynast K."/>
            <person name="Wissotski M."/>
            <person name="Liu L."/>
            <person name="Talag J."/>
            <person name="Goicoechea J."/>
            <person name="Angelova A."/>
            <person name="Jetty R."/>
            <person name="Kudrna D."/>
            <person name="Golser W."/>
            <person name="Rivera L."/>
            <person name="Zhang J."/>
            <person name="Wing R."/>
        </authorList>
    </citation>
    <scope>NUCLEOTIDE SEQUENCE</scope>
</reference>
<protein>
    <recommendedName>
        <fullName evidence="1">F-box domain-containing protein</fullName>
    </recommendedName>
</protein>
<name>A0A0D9UWU3_9ORYZ</name>
<organism evidence="2 3">
    <name type="scientific">Leersia perrieri</name>
    <dbReference type="NCBI Taxonomy" id="77586"/>
    <lineage>
        <taxon>Eukaryota</taxon>
        <taxon>Viridiplantae</taxon>
        <taxon>Streptophyta</taxon>
        <taxon>Embryophyta</taxon>
        <taxon>Tracheophyta</taxon>
        <taxon>Spermatophyta</taxon>
        <taxon>Magnoliopsida</taxon>
        <taxon>Liliopsida</taxon>
        <taxon>Poales</taxon>
        <taxon>Poaceae</taxon>
        <taxon>BOP clade</taxon>
        <taxon>Oryzoideae</taxon>
        <taxon>Oryzeae</taxon>
        <taxon>Oryzinae</taxon>
        <taxon>Leersia</taxon>
    </lineage>
</organism>
<dbReference type="Gene3D" id="1.20.1280.50">
    <property type="match status" value="1"/>
</dbReference>
<evidence type="ECO:0000259" key="1">
    <source>
        <dbReference type="Pfam" id="PF12937"/>
    </source>
</evidence>
<dbReference type="Proteomes" id="UP000032180">
    <property type="component" value="Chromosome 1"/>
</dbReference>
<dbReference type="PANTHER" id="PTHR35828">
    <property type="entry name" value="OS08G0203800 PROTEIN-RELATED"/>
    <property type="match status" value="1"/>
</dbReference>
<proteinExistence type="predicted"/>
<dbReference type="PANTHER" id="PTHR35828:SF13">
    <property type="entry name" value="OS01G0152100 PROTEIN"/>
    <property type="match status" value="1"/>
</dbReference>
<feature type="domain" description="F-box" evidence="1">
    <location>
        <begin position="92"/>
        <end position="133"/>
    </location>
</feature>
<evidence type="ECO:0000313" key="3">
    <source>
        <dbReference type="Proteomes" id="UP000032180"/>
    </source>
</evidence>
<dbReference type="STRING" id="77586.A0A0D9UWU3"/>
<dbReference type="InterPro" id="IPR036047">
    <property type="entry name" value="F-box-like_dom_sf"/>
</dbReference>
<accession>A0A0D9UWU3</accession>
<dbReference type="HOGENOM" id="CLU_018793_2_1_1"/>
<dbReference type="Gramene" id="LPERR01G03040.1">
    <property type="protein sequence ID" value="LPERR01G03040.1"/>
    <property type="gene ID" value="LPERR01G03040"/>
</dbReference>
<dbReference type="SUPFAM" id="SSF81383">
    <property type="entry name" value="F-box domain"/>
    <property type="match status" value="1"/>
</dbReference>
<dbReference type="EnsemblPlants" id="LPERR01G03040.1">
    <property type="protein sequence ID" value="LPERR01G03040.1"/>
    <property type="gene ID" value="LPERR01G03040"/>
</dbReference>
<reference evidence="2 3" key="1">
    <citation type="submission" date="2012-08" db="EMBL/GenBank/DDBJ databases">
        <title>Oryza genome evolution.</title>
        <authorList>
            <person name="Wing R.A."/>
        </authorList>
    </citation>
    <scope>NUCLEOTIDE SEQUENCE</scope>
</reference>
<keyword evidence="3" id="KW-1185">Reference proteome</keyword>
<reference evidence="2" key="3">
    <citation type="submission" date="2015-04" db="UniProtKB">
        <authorList>
            <consortium name="EnsemblPlants"/>
        </authorList>
    </citation>
    <scope>IDENTIFICATION</scope>
</reference>
<dbReference type="InterPro" id="IPR001810">
    <property type="entry name" value="F-box_dom"/>
</dbReference>
<sequence length="519" mass="58227">MESLIPVVFLEFCSDLFALAVRLLDMPKIYNLDELLADMLIKLCSGASSSWSSRGSVFWRFKCNRIKGVSVQNMSDASAKTQIIMDGGGDMAALPEDVLIEILSRVGSIKSHFRLAVTCRHWLRRFTDPSFLRLLCPSHGKDAHHARLLGFLFQKDSFVRCERLITSREAQRGSVSPPAFLPSPGSPLGRTDRALTSFVADDGGDFNYAEPIASRRGIVLMRLVPRAVRTIDTTHLLLGVCSPITGDRHVLQPLERDHDTGYHLIGFAIITAADIDDDDENSGRRFAFSKLLVTTRGRNEFRVYLHAYSVTTRSWTTPTLCLDDRRFSLAGESSAVVRRGVAHWLYSDSGNACILTRDDSLYKLSVDARDDTSSRVSLTKLPFCAGGSPFMGITSGGKLSVACMFPVHARVWTEEDDDGTWVRSVIRMPMATPHQDYQILYEKWYGFDRGSMLLMYRSNGIGVFILDLEKKVMEKVMDCFVDLSDDRLDRIETPVAYEMDLVEFFVLQLGGLRRDLQGI</sequence>
<dbReference type="eggNOG" id="KOG1744">
    <property type="taxonomic scope" value="Eukaryota"/>
</dbReference>